<dbReference type="Gene3D" id="2.60.120.260">
    <property type="entry name" value="Galactose-binding domain-like"/>
    <property type="match status" value="1"/>
</dbReference>
<sequence>MNKKLILFAMALLAVMAFACNKKQTTDGSANDTITTPITYTGTGSVTQGLGIKAINSLYNCSGGRVTSVGAITSSDGKIWTVPADVAFSNSPKLPDLYNECNGKTPASISAVDTTNVPVTVIDPDGVIVSGYIFCDNYFELYINGKLLGVDAVPYTPFNSCFVKFKARRPIKYAVKLVDWEENMGIGSENNGTDPLHPGDGGFIAKFSDGTQTGSAWKAQVFYIAPLADPNCITENGSARTSAGCNLPASASKAYALHWALPATWYSADYNFSSWPAATTYSNTVVGAKEPYTNFAPQFGAAQFIWSSNLVLDNLVLLRFTGN</sequence>
<feature type="chain" id="PRO_5019758749" evidence="1">
    <location>
        <begin position="20"/>
        <end position="323"/>
    </location>
</feature>
<dbReference type="PROSITE" id="PS51257">
    <property type="entry name" value="PROKAR_LIPOPROTEIN"/>
    <property type="match status" value="1"/>
</dbReference>
<accession>A0A495IXP8</accession>
<protein>
    <submittedName>
        <fullName evidence="2">Uncharacterized protein</fullName>
    </submittedName>
</protein>
<comment type="caution">
    <text evidence="2">The sequence shown here is derived from an EMBL/GenBank/DDBJ whole genome shotgun (WGS) entry which is preliminary data.</text>
</comment>
<keyword evidence="1" id="KW-0732">Signal</keyword>
<dbReference type="EMBL" id="RBKU01000001">
    <property type="protein sequence ID" value="RKR81465.1"/>
    <property type="molecule type" value="Genomic_DNA"/>
</dbReference>
<proteinExistence type="predicted"/>
<dbReference type="RefSeq" id="WP_211339664.1">
    <property type="nucleotide sequence ID" value="NZ_RBKU01000001.1"/>
</dbReference>
<reference evidence="2 3" key="1">
    <citation type="submission" date="2018-10" db="EMBL/GenBank/DDBJ databases">
        <title>Genomic Encyclopedia of Archaeal and Bacterial Type Strains, Phase II (KMG-II): from individual species to whole genera.</title>
        <authorList>
            <person name="Goeker M."/>
        </authorList>
    </citation>
    <scope>NUCLEOTIDE SEQUENCE [LARGE SCALE GENOMIC DNA]</scope>
    <source>
        <strain evidence="2 3">DSM 18602</strain>
    </source>
</reference>
<dbReference type="AlphaFoldDB" id="A0A495IXP8"/>
<gene>
    <name evidence="2" type="ORF">BDD43_1612</name>
</gene>
<dbReference type="Proteomes" id="UP000268007">
    <property type="component" value="Unassembled WGS sequence"/>
</dbReference>
<name>A0A495IXP8_9SPHI</name>
<feature type="signal peptide" evidence="1">
    <location>
        <begin position="1"/>
        <end position="19"/>
    </location>
</feature>
<keyword evidence="3" id="KW-1185">Reference proteome</keyword>
<evidence type="ECO:0000256" key="1">
    <source>
        <dbReference type="SAM" id="SignalP"/>
    </source>
</evidence>
<organism evidence="2 3">
    <name type="scientific">Mucilaginibacter gracilis</name>
    <dbReference type="NCBI Taxonomy" id="423350"/>
    <lineage>
        <taxon>Bacteria</taxon>
        <taxon>Pseudomonadati</taxon>
        <taxon>Bacteroidota</taxon>
        <taxon>Sphingobacteriia</taxon>
        <taxon>Sphingobacteriales</taxon>
        <taxon>Sphingobacteriaceae</taxon>
        <taxon>Mucilaginibacter</taxon>
    </lineage>
</organism>
<evidence type="ECO:0000313" key="2">
    <source>
        <dbReference type="EMBL" id="RKR81465.1"/>
    </source>
</evidence>
<evidence type="ECO:0000313" key="3">
    <source>
        <dbReference type="Proteomes" id="UP000268007"/>
    </source>
</evidence>